<feature type="transmembrane region" description="Helical" evidence="7">
    <location>
        <begin position="117"/>
        <end position="139"/>
    </location>
</feature>
<keyword evidence="2 7" id="KW-0813">Transport</keyword>
<evidence type="ECO:0000256" key="1">
    <source>
        <dbReference type="ARBA" id="ARBA00004651"/>
    </source>
</evidence>
<evidence type="ECO:0000256" key="4">
    <source>
        <dbReference type="ARBA" id="ARBA00022692"/>
    </source>
</evidence>
<dbReference type="PROSITE" id="PS50928">
    <property type="entry name" value="ABC_TM1"/>
    <property type="match status" value="1"/>
</dbReference>
<evidence type="ECO:0000313" key="10">
    <source>
        <dbReference type="Proteomes" id="UP000199435"/>
    </source>
</evidence>
<gene>
    <name evidence="9" type="ORF">GA0061102_102452</name>
</gene>
<keyword evidence="6 7" id="KW-0472">Membrane</keyword>
<dbReference type="SUPFAM" id="SSF161098">
    <property type="entry name" value="MetI-like"/>
    <property type="match status" value="1"/>
</dbReference>
<feature type="transmembrane region" description="Helical" evidence="7">
    <location>
        <begin position="86"/>
        <end position="108"/>
    </location>
</feature>
<proteinExistence type="inferred from homology"/>
<dbReference type="CDD" id="cd06261">
    <property type="entry name" value="TM_PBP2"/>
    <property type="match status" value="1"/>
</dbReference>
<feature type="transmembrane region" description="Helical" evidence="7">
    <location>
        <begin position="20"/>
        <end position="40"/>
    </location>
</feature>
<comment type="similarity">
    <text evidence="7">Belongs to the binding-protein-dependent transport system permease family.</text>
</comment>
<dbReference type="STRING" id="411945.GA0061102_102452"/>
<feature type="transmembrane region" description="Helical" evidence="7">
    <location>
        <begin position="221"/>
        <end position="245"/>
    </location>
</feature>
<dbReference type="RefSeq" id="WP_208858664.1">
    <property type="nucleotide sequence ID" value="NZ_FMAH01000024.1"/>
</dbReference>
<dbReference type="GO" id="GO:0055085">
    <property type="term" value="P:transmembrane transport"/>
    <property type="evidence" value="ECO:0007669"/>
    <property type="project" value="InterPro"/>
</dbReference>
<evidence type="ECO:0000256" key="7">
    <source>
        <dbReference type="RuleBase" id="RU363032"/>
    </source>
</evidence>
<keyword evidence="10" id="KW-1185">Reference proteome</keyword>
<sequence length="294" mass="31946">MTIVGKSKRSPSFRRNRWMLSAILLVIWFYTALPLFYVLVSASKSNNDLFTTFGLWFTSDFKLVENIGQVFSFQGGIFARWLLNTIIYATTAGIGAALFSTMAGYALAKYDFRGKRLIFAIILGAVMIPQTALVVPLFLLMSKVGIVNTPWAVILPSLVYPPGVFLMRVYADDAIPNELIDAGRVDGAGELHIFFSLALRLLMPGFATVLILSFVATWNNYFLPLVVLSSAEYFPVTVGLAQWYATATVGSGGGAALFTLVLAGALISIVPVIIAFIVMQRFWQGGLGAGGVKA</sequence>
<evidence type="ECO:0000256" key="2">
    <source>
        <dbReference type="ARBA" id="ARBA00022448"/>
    </source>
</evidence>
<reference evidence="10" key="1">
    <citation type="submission" date="2016-08" db="EMBL/GenBank/DDBJ databases">
        <authorList>
            <person name="Varghese N."/>
            <person name="Submissions Spin"/>
        </authorList>
    </citation>
    <scope>NUCLEOTIDE SEQUENCE [LARGE SCALE GENOMIC DNA]</scope>
    <source>
        <strain evidence="10">HAMBI 2971</strain>
    </source>
</reference>
<evidence type="ECO:0000313" key="9">
    <source>
        <dbReference type="EMBL" id="SCB36013.1"/>
    </source>
</evidence>
<dbReference type="AlphaFoldDB" id="A0A1C3W7L3"/>
<protein>
    <submittedName>
        <fullName evidence="9">Multiple sugar transport system permease protein</fullName>
    </submittedName>
</protein>
<comment type="subcellular location">
    <subcellularLocation>
        <location evidence="1 7">Cell membrane</location>
        <topology evidence="1 7">Multi-pass membrane protein</topology>
    </subcellularLocation>
</comment>
<accession>A0A1C3W7L3</accession>
<feature type="transmembrane region" description="Helical" evidence="7">
    <location>
        <begin position="191"/>
        <end position="215"/>
    </location>
</feature>
<dbReference type="InterPro" id="IPR000515">
    <property type="entry name" value="MetI-like"/>
</dbReference>
<dbReference type="PANTHER" id="PTHR43744:SF12">
    <property type="entry name" value="ABC TRANSPORTER PERMEASE PROTEIN MG189-RELATED"/>
    <property type="match status" value="1"/>
</dbReference>
<name>A0A1C3W7L3_9HYPH</name>
<feature type="domain" description="ABC transmembrane type-1" evidence="8">
    <location>
        <begin position="82"/>
        <end position="279"/>
    </location>
</feature>
<evidence type="ECO:0000256" key="3">
    <source>
        <dbReference type="ARBA" id="ARBA00022475"/>
    </source>
</evidence>
<keyword evidence="5 7" id="KW-1133">Transmembrane helix</keyword>
<evidence type="ECO:0000256" key="5">
    <source>
        <dbReference type="ARBA" id="ARBA00022989"/>
    </source>
</evidence>
<dbReference type="Gene3D" id="1.10.3720.10">
    <property type="entry name" value="MetI-like"/>
    <property type="match status" value="1"/>
</dbReference>
<keyword evidence="4 7" id="KW-0812">Transmembrane</keyword>
<dbReference type="Proteomes" id="UP000199435">
    <property type="component" value="Unassembled WGS sequence"/>
</dbReference>
<dbReference type="EMBL" id="FMAH01000024">
    <property type="protein sequence ID" value="SCB36013.1"/>
    <property type="molecule type" value="Genomic_DNA"/>
</dbReference>
<keyword evidence="3" id="KW-1003">Cell membrane</keyword>
<keyword evidence="9" id="KW-0762">Sugar transport</keyword>
<evidence type="ECO:0000256" key="6">
    <source>
        <dbReference type="ARBA" id="ARBA00023136"/>
    </source>
</evidence>
<evidence type="ECO:0000259" key="8">
    <source>
        <dbReference type="PROSITE" id="PS50928"/>
    </source>
</evidence>
<feature type="transmembrane region" description="Helical" evidence="7">
    <location>
        <begin position="257"/>
        <end position="279"/>
    </location>
</feature>
<organism evidence="9 10">
    <name type="scientific">Rhizobium miluonense</name>
    <dbReference type="NCBI Taxonomy" id="411945"/>
    <lineage>
        <taxon>Bacteria</taxon>
        <taxon>Pseudomonadati</taxon>
        <taxon>Pseudomonadota</taxon>
        <taxon>Alphaproteobacteria</taxon>
        <taxon>Hyphomicrobiales</taxon>
        <taxon>Rhizobiaceae</taxon>
        <taxon>Rhizobium/Agrobacterium group</taxon>
        <taxon>Rhizobium</taxon>
    </lineage>
</organism>
<dbReference type="GO" id="GO:0005886">
    <property type="term" value="C:plasma membrane"/>
    <property type="evidence" value="ECO:0007669"/>
    <property type="project" value="UniProtKB-SubCell"/>
</dbReference>
<dbReference type="InterPro" id="IPR035906">
    <property type="entry name" value="MetI-like_sf"/>
</dbReference>
<dbReference type="PANTHER" id="PTHR43744">
    <property type="entry name" value="ABC TRANSPORTER PERMEASE PROTEIN MG189-RELATED-RELATED"/>
    <property type="match status" value="1"/>
</dbReference>
<dbReference type="Pfam" id="PF00528">
    <property type="entry name" value="BPD_transp_1"/>
    <property type="match status" value="1"/>
</dbReference>